<accession>A0A177WG20</accession>
<reference evidence="2 3" key="2">
    <citation type="submission" date="2016-05" db="EMBL/GenBank/DDBJ databases">
        <title>Lineage-specific infection strategies underlie the spectrum of fungal disease in amphibians.</title>
        <authorList>
            <person name="Cuomo C.A."/>
            <person name="Farrer R.A."/>
            <person name="James T."/>
            <person name="Longcore J."/>
            <person name="Birren B."/>
        </authorList>
    </citation>
    <scope>NUCLEOTIDE SEQUENCE [LARGE SCALE GENOMIC DNA]</scope>
    <source>
        <strain evidence="2 3">JEL423</strain>
    </source>
</reference>
<organism evidence="2 3">
    <name type="scientific">Batrachochytrium dendrobatidis (strain JEL423)</name>
    <dbReference type="NCBI Taxonomy" id="403673"/>
    <lineage>
        <taxon>Eukaryota</taxon>
        <taxon>Fungi</taxon>
        <taxon>Fungi incertae sedis</taxon>
        <taxon>Chytridiomycota</taxon>
        <taxon>Chytridiomycota incertae sedis</taxon>
        <taxon>Chytridiomycetes</taxon>
        <taxon>Rhizophydiales</taxon>
        <taxon>Rhizophydiales incertae sedis</taxon>
        <taxon>Batrachochytrium</taxon>
    </lineage>
</organism>
<dbReference type="EMBL" id="DS022302">
    <property type="protein sequence ID" value="OAJ38726.1"/>
    <property type="molecule type" value="Genomic_DNA"/>
</dbReference>
<evidence type="ECO:0000313" key="3">
    <source>
        <dbReference type="Proteomes" id="UP000077115"/>
    </source>
</evidence>
<feature type="region of interest" description="Disordered" evidence="1">
    <location>
        <begin position="28"/>
        <end position="51"/>
    </location>
</feature>
<name>A0A177WG20_BATDL</name>
<protein>
    <submittedName>
        <fullName evidence="2">Uncharacterized protein</fullName>
    </submittedName>
</protein>
<sequence length="709" mass="75684">MSSLITGKSLISESKLPTPSVNIRSSLVHHTQSRNHNSQPHHSSQPIITSSLSTTCSNSATQLSSSLPTSCTSAISTMSNVFTTSDTIKSKVSFAISPPIENIRQGSSINLQPIHHEVALVSGPRVKSLTQRLSGQSSSMDEIPSATTAVGTTDLTFPASVSSHVVVVSNRTTASQAASTLAATSINAAVKPLSAAQKSVSTNCYTSLPVMIDARPSLTQSSQSTGSSSVLGFGTIGDLQESSPSLISATWKKPVKAITASSVSSCSTIEYSENSAGRHYPHTKSIYSYINNSNSAHIHSDIHNQVNTSVEDSYNDHKLQDLGQTNRSSRHKFVPLTPQSESFQPFLQHGSTFSTTTASTLGLMTPASIRSEKSDAASTRIDLSCVNTFSIIGQKTTSATSAVSFSDYNASPIMAESSVRECKLSAKNKYLFSSSKSVEFASTAPLLFSLSKPGILSSSNEPTKHPNALTTAEDSACDKFLANLMSRQPLSSTISRTSKDRSSDTVCGLKRGQECISSGSDNDEVSNMRMPGPDADMMLHGSRHLSTPCFSNCSSKEKSAYAYYLEDSTAPYPFDGLPHAQTSLKTPSLQVAIKKRSIDHASCCKPIPRHPNFTPFSTAFSSAATLSVTTADMVKHSSMPGTPISVYSKVSKDECGSVLNIPNFTDNTEHPKPAKLIQEIEKSASMPHGGFHFKLSMADAHTKLPMQRY</sequence>
<dbReference type="AlphaFoldDB" id="A0A177WG20"/>
<dbReference type="Proteomes" id="UP000077115">
    <property type="component" value="Unassembled WGS sequence"/>
</dbReference>
<evidence type="ECO:0000256" key="1">
    <source>
        <dbReference type="SAM" id="MobiDB-lite"/>
    </source>
</evidence>
<proteinExistence type="predicted"/>
<dbReference type="VEuPathDB" id="FungiDB:BDEG_22632"/>
<reference evidence="2 3" key="1">
    <citation type="submission" date="2006-10" db="EMBL/GenBank/DDBJ databases">
        <title>The Genome Sequence of Batrachochytrium dendrobatidis JEL423.</title>
        <authorList>
            <consortium name="The Broad Institute Genome Sequencing Platform"/>
            <person name="Birren B."/>
            <person name="Lander E."/>
            <person name="Galagan J."/>
            <person name="Cuomo C."/>
            <person name="Devon K."/>
            <person name="Jaffe D."/>
            <person name="Butler J."/>
            <person name="Alvarez P."/>
            <person name="Gnerre S."/>
            <person name="Grabherr M."/>
            <person name="Kleber M."/>
            <person name="Mauceli E."/>
            <person name="Brockman W."/>
            <person name="Young S."/>
            <person name="LaButti K."/>
            <person name="Sykes S."/>
            <person name="DeCaprio D."/>
            <person name="Crawford M."/>
            <person name="Koehrsen M."/>
            <person name="Engels R."/>
            <person name="Montgomery P."/>
            <person name="Pearson M."/>
            <person name="Howarth C."/>
            <person name="Larson L."/>
            <person name="White J."/>
            <person name="O'Leary S."/>
            <person name="Kodira C."/>
            <person name="Zeng Q."/>
            <person name="Yandava C."/>
            <person name="Alvarado L."/>
            <person name="Longcore J."/>
            <person name="James T."/>
        </authorList>
    </citation>
    <scope>NUCLEOTIDE SEQUENCE [LARGE SCALE GENOMIC DNA]</scope>
    <source>
        <strain evidence="2 3">JEL423</strain>
    </source>
</reference>
<evidence type="ECO:0000313" key="2">
    <source>
        <dbReference type="EMBL" id="OAJ38726.1"/>
    </source>
</evidence>
<gene>
    <name evidence="2" type="ORF">BDEG_22632</name>
</gene>